<comment type="caution">
    <text evidence="2">The sequence shown here is derived from an EMBL/GenBank/DDBJ whole genome shotgun (WGS) entry which is preliminary data.</text>
</comment>
<feature type="compositionally biased region" description="Acidic residues" evidence="1">
    <location>
        <begin position="46"/>
        <end position="58"/>
    </location>
</feature>
<feature type="compositionally biased region" description="Polar residues" evidence="1">
    <location>
        <begin position="98"/>
        <end position="107"/>
    </location>
</feature>
<evidence type="ECO:0000313" key="3">
    <source>
        <dbReference type="Proteomes" id="UP000184267"/>
    </source>
</evidence>
<protein>
    <submittedName>
        <fullName evidence="2">Uncharacterized protein</fullName>
    </submittedName>
</protein>
<dbReference type="Proteomes" id="UP000184267">
    <property type="component" value="Unassembled WGS sequence"/>
</dbReference>
<proteinExistence type="predicted"/>
<feature type="region of interest" description="Disordered" evidence="1">
    <location>
        <begin position="1"/>
        <end position="58"/>
    </location>
</feature>
<evidence type="ECO:0000313" key="2">
    <source>
        <dbReference type="EMBL" id="OJT05154.1"/>
    </source>
</evidence>
<keyword evidence="3" id="KW-1185">Reference proteome</keyword>
<name>A0A1M2VC51_TRAPU</name>
<feature type="compositionally biased region" description="Basic and acidic residues" evidence="1">
    <location>
        <begin position="14"/>
        <end position="24"/>
    </location>
</feature>
<organism evidence="2 3">
    <name type="scientific">Trametes pubescens</name>
    <name type="common">White-rot fungus</name>
    <dbReference type="NCBI Taxonomy" id="154538"/>
    <lineage>
        <taxon>Eukaryota</taxon>
        <taxon>Fungi</taxon>
        <taxon>Dikarya</taxon>
        <taxon>Basidiomycota</taxon>
        <taxon>Agaricomycotina</taxon>
        <taxon>Agaricomycetes</taxon>
        <taxon>Polyporales</taxon>
        <taxon>Polyporaceae</taxon>
        <taxon>Trametes</taxon>
    </lineage>
</organism>
<accession>A0A1M2VC51</accession>
<gene>
    <name evidence="2" type="ORF">TRAPUB_4053</name>
</gene>
<feature type="region of interest" description="Disordered" evidence="1">
    <location>
        <begin position="87"/>
        <end position="107"/>
    </location>
</feature>
<reference evidence="2 3" key="1">
    <citation type="submission" date="2016-10" db="EMBL/GenBank/DDBJ databases">
        <title>Genome sequence of the basidiomycete white-rot fungus Trametes pubescens.</title>
        <authorList>
            <person name="Makela M.R."/>
            <person name="Granchi Z."/>
            <person name="Peng M."/>
            <person name="De Vries R.P."/>
            <person name="Grigoriev I."/>
            <person name="Riley R."/>
            <person name="Hilden K."/>
        </authorList>
    </citation>
    <scope>NUCLEOTIDE SEQUENCE [LARGE SCALE GENOMIC DNA]</scope>
    <source>
        <strain evidence="2 3">FBCC735</strain>
    </source>
</reference>
<sequence length="107" mass="11746">MVGEGGKSSRKRARSEGLGERDPSTESPKAKRVRIEVPPQDISEAERDDDESSEEFDADTLHVKTCEYFLGLEPLYAEIWRPSMVGRTGAPSPLLSIATGTLATRPK</sequence>
<evidence type="ECO:0000256" key="1">
    <source>
        <dbReference type="SAM" id="MobiDB-lite"/>
    </source>
</evidence>
<dbReference type="EMBL" id="MNAD01001483">
    <property type="protein sequence ID" value="OJT05154.1"/>
    <property type="molecule type" value="Genomic_DNA"/>
</dbReference>
<dbReference type="AlphaFoldDB" id="A0A1M2VC51"/>